<keyword evidence="3" id="KW-1185">Reference proteome</keyword>
<evidence type="ECO:0000313" key="2">
    <source>
        <dbReference type="EnsemblPlants" id="TuG1812G0400001442.01.T01"/>
    </source>
</evidence>
<feature type="compositionally biased region" description="Low complexity" evidence="1">
    <location>
        <begin position="49"/>
        <end position="76"/>
    </location>
</feature>
<reference evidence="3" key="1">
    <citation type="journal article" date="2013" name="Nature">
        <title>Draft genome of the wheat A-genome progenitor Triticum urartu.</title>
        <authorList>
            <person name="Ling H.Q."/>
            <person name="Zhao S."/>
            <person name="Liu D."/>
            <person name="Wang J."/>
            <person name="Sun H."/>
            <person name="Zhang C."/>
            <person name="Fan H."/>
            <person name="Li D."/>
            <person name="Dong L."/>
            <person name="Tao Y."/>
            <person name="Gao C."/>
            <person name="Wu H."/>
            <person name="Li Y."/>
            <person name="Cui Y."/>
            <person name="Guo X."/>
            <person name="Zheng S."/>
            <person name="Wang B."/>
            <person name="Yu K."/>
            <person name="Liang Q."/>
            <person name="Yang W."/>
            <person name="Lou X."/>
            <person name="Chen J."/>
            <person name="Feng M."/>
            <person name="Jian J."/>
            <person name="Zhang X."/>
            <person name="Luo G."/>
            <person name="Jiang Y."/>
            <person name="Liu J."/>
            <person name="Wang Z."/>
            <person name="Sha Y."/>
            <person name="Zhang B."/>
            <person name="Wu H."/>
            <person name="Tang D."/>
            <person name="Shen Q."/>
            <person name="Xue P."/>
            <person name="Zou S."/>
            <person name="Wang X."/>
            <person name="Liu X."/>
            <person name="Wang F."/>
            <person name="Yang Y."/>
            <person name="An X."/>
            <person name="Dong Z."/>
            <person name="Zhang K."/>
            <person name="Zhang X."/>
            <person name="Luo M.C."/>
            <person name="Dvorak J."/>
            <person name="Tong Y."/>
            <person name="Wang J."/>
            <person name="Yang H."/>
            <person name="Li Z."/>
            <person name="Wang D."/>
            <person name="Zhang A."/>
            <person name="Wang J."/>
        </authorList>
    </citation>
    <scope>NUCLEOTIDE SEQUENCE</scope>
    <source>
        <strain evidence="3">cv. G1812</strain>
    </source>
</reference>
<evidence type="ECO:0000313" key="3">
    <source>
        <dbReference type="Proteomes" id="UP000015106"/>
    </source>
</evidence>
<dbReference type="EnsemblPlants" id="TuG1812G0400001442.01.T01">
    <property type="protein sequence ID" value="TuG1812G0400001442.01.T01"/>
    <property type="gene ID" value="TuG1812G0400001442.01"/>
</dbReference>
<dbReference type="AlphaFoldDB" id="A0A8R7U6R3"/>
<feature type="compositionally biased region" description="Basic residues" evidence="1">
    <location>
        <begin position="78"/>
        <end position="95"/>
    </location>
</feature>
<reference evidence="2" key="3">
    <citation type="submission" date="2022-06" db="UniProtKB">
        <authorList>
            <consortium name="EnsemblPlants"/>
        </authorList>
    </citation>
    <scope>IDENTIFICATION</scope>
</reference>
<dbReference type="Gramene" id="TuG1812G0400001442.01.T01">
    <property type="protein sequence ID" value="TuG1812G0400001442.01.T01"/>
    <property type="gene ID" value="TuG1812G0400001442.01"/>
</dbReference>
<accession>A0A8R7U6R3</accession>
<evidence type="ECO:0000256" key="1">
    <source>
        <dbReference type="SAM" id="MobiDB-lite"/>
    </source>
</evidence>
<name>A0A8R7U6R3_TRIUA</name>
<reference evidence="2" key="2">
    <citation type="submission" date="2018-03" db="EMBL/GenBank/DDBJ databases">
        <title>The Triticum urartu genome reveals the dynamic nature of wheat genome evolution.</title>
        <authorList>
            <person name="Ling H."/>
            <person name="Ma B."/>
            <person name="Shi X."/>
            <person name="Liu H."/>
            <person name="Dong L."/>
            <person name="Sun H."/>
            <person name="Cao Y."/>
            <person name="Gao Q."/>
            <person name="Zheng S."/>
            <person name="Li Y."/>
            <person name="Yu Y."/>
            <person name="Du H."/>
            <person name="Qi M."/>
            <person name="Li Y."/>
            <person name="Yu H."/>
            <person name="Cui Y."/>
            <person name="Wang N."/>
            <person name="Chen C."/>
            <person name="Wu H."/>
            <person name="Zhao Y."/>
            <person name="Zhang J."/>
            <person name="Li Y."/>
            <person name="Zhou W."/>
            <person name="Zhang B."/>
            <person name="Hu W."/>
            <person name="Eijk M."/>
            <person name="Tang J."/>
            <person name="Witsenboer H."/>
            <person name="Zhao S."/>
            <person name="Li Z."/>
            <person name="Zhang A."/>
            <person name="Wang D."/>
            <person name="Liang C."/>
        </authorList>
    </citation>
    <scope>NUCLEOTIDE SEQUENCE [LARGE SCALE GENOMIC DNA]</scope>
    <source>
        <strain evidence="2">cv. G1812</strain>
    </source>
</reference>
<sequence length="143" mass="14499">MAGTASSHACSAPLLPPISSDPVRASPTPDGSHAAPATPAPRAPPRSPRPTSAVRSSRRTALAPAVVAPAPTWVRCGRGGRTRTTRSSRGGRRAGRSTACSAPRTPPGPRTTSSACSLTQDRFLHDTPIQAAAAAMASTIECA</sequence>
<organism evidence="2 3">
    <name type="scientific">Triticum urartu</name>
    <name type="common">Red wild einkorn</name>
    <name type="synonym">Crithodium urartu</name>
    <dbReference type="NCBI Taxonomy" id="4572"/>
    <lineage>
        <taxon>Eukaryota</taxon>
        <taxon>Viridiplantae</taxon>
        <taxon>Streptophyta</taxon>
        <taxon>Embryophyta</taxon>
        <taxon>Tracheophyta</taxon>
        <taxon>Spermatophyta</taxon>
        <taxon>Magnoliopsida</taxon>
        <taxon>Liliopsida</taxon>
        <taxon>Poales</taxon>
        <taxon>Poaceae</taxon>
        <taxon>BOP clade</taxon>
        <taxon>Pooideae</taxon>
        <taxon>Triticodae</taxon>
        <taxon>Triticeae</taxon>
        <taxon>Triticinae</taxon>
        <taxon>Triticum</taxon>
    </lineage>
</organism>
<feature type="region of interest" description="Disordered" evidence="1">
    <location>
        <begin position="1"/>
        <end position="115"/>
    </location>
</feature>
<dbReference type="Proteomes" id="UP000015106">
    <property type="component" value="Chromosome 4"/>
</dbReference>
<feature type="compositionally biased region" description="Pro residues" evidence="1">
    <location>
        <begin position="38"/>
        <end position="48"/>
    </location>
</feature>
<proteinExistence type="predicted"/>
<protein>
    <submittedName>
        <fullName evidence="2">Uncharacterized protein</fullName>
    </submittedName>
</protein>